<dbReference type="Gene3D" id="3.30.470.20">
    <property type="entry name" value="ATP-grasp fold, B domain"/>
    <property type="match status" value="1"/>
</dbReference>
<feature type="active site" evidence="19">
    <location>
        <position position="152"/>
    </location>
</feature>
<evidence type="ECO:0000256" key="11">
    <source>
        <dbReference type="ARBA" id="ARBA00022840"/>
    </source>
</evidence>
<evidence type="ECO:0000256" key="5">
    <source>
        <dbReference type="ARBA" id="ARBA00010871"/>
    </source>
</evidence>
<evidence type="ECO:0000256" key="3">
    <source>
        <dbReference type="ARBA" id="ARBA00004496"/>
    </source>
</evidence>
<comment type="subcellular location">
    <subcellularLocation>
        <location evidence="3 18">Cytoplasm</location>
    </subcellularLocation>
</comment>
<sequence length="312" mass="34020">MSWNAETIRQKLNGPLALLFGGKSSERQISLKSGNAILEALQRQEIPVTVIDPADANWMEKLADHQNAFIALHGPGGEDGTIQGALECLGVNYTGSGVMASALAMDKLRCKRLWLGEGLSTPHFMELHADSDWQATSDILGQAIVKPACEGSSIGMSRADNAEELRTAWQLAKDYGRVFAEQWVTGAEFTVAILNGEALPAIRLETDASFYDFNAKYISNDTRYHCPSGLSEAKEREIQQLALAAFEAVGCRDWGRVDVMQSESGHFYLLEVNTIPGMTDHSLVPMAAKQAGLDFDQLVLRVLSSSLERSGN</sequence>
<dbReference type="SUPFAM" id="SSF56059">
    <property type="entry name" value="Glutathione synthetase ATP-binding domain-like"/>
    <property type="match status" value="1"/>
</dbReference>
<comment type="similarity">
    <text evidence="5 18">Belongs to the D-alanine--D-alanine ligase family.</text>
</comment>
<evidence type="ECO:0000256" key="1">
    <source>
        <dbReference type="ARBA" id="ARBA00001936"/>
    </source>
</evidence>
<dbReference type="GO" id="GO:0005829">
    <property type="term" value="C:cytosol"/>
    <property type="evidence" value="ECO:0007669"/>
    <property type="project" value="TreeGrafter"/>
</dbReference>
<evidence type="ECO:0000256" key="21">
    <source>
        <dbReference type="PROSITE-ProRule" id="PRU00409"/>
    </source>
</evidence>
<evidence type="ECO:0000256" key="10">
    <source>
        <dbReference type="ARBA" id="ARBA00022741"/>
    </source>
</evidence>
<evidence type="ECO:0000256" key="8">
    <source>
        <dbReference type="ARBA" id="ARBA00022598"/>
    </source>
</evidence>
<evidence type="ECO:0000256" key="7">
    <source>
        <dbReference type="ARBA" id="ARBA00022490"/>
    </source>
</evidence>
<keyword evidence="14 18" id="KW-0573">Peptidoglycan synthesis</keyword>
<evidence type="ECO:0000313" key="23">
    <source>
        <dbReference type="EMBL" id="MBD2859742.1"/>
    </source>
</evidence>
<dbReference type="Proteomes" id="UP000610558">
    <property type="component" value="Unassembled WGS sequence"/>
</dbReference>
<dbReference type="InterPro" id="IPR000291">
    <property type="entry name" value="D-Ala_lig_Van_CS"/>
</dbReference>
<proteinExistence type="inferred from homology"/>
<dbReference type="InterPro" id="IPR013815">
    <property type="entry name" value="ATP_grasp_subdomain_1"/>
</dbReference>
<comment type="cofactor">
    <cofactor evidence="1">
        <name>Mn(2+)</name>
        <dbReference type="ChEBI" id="CHEBI:29035"/>
    </cofactor>
</comment>
<dbReference type="HAMAP" id="MF_00047">
    <property type="entry name" value="Dala_Dala_lig"/>
    <property type="match status" value="1"/>
</dbReference>
<keyword evidence="15 20" id="KW-0464">Manganese</keyword>
<protein>
    <recommendedName>
        <fullName evidence="6 18">D-alanine--D-alanine ligase</fullName>
        <ecNumber evidence="6 18">6.3.2.4</ecNumber>
    </recommendedName>
    <alternativeName>
        <fullName evidence="18">D-Ala-D-Ala ligase</fullName>
    </alternativeName>
    <alternativeName>
        <fullName evidence="18">D-alanylalanine synthetase</fullName>
    </alternativeName>
</protein>
<dbReference type="EMBL" id="JACXLD010000007">
    <property type="protein sequence ID" value="MBD2859742.1"/>
    <property type="molecule type" value="Genomic_DNA"/>
</dbReference>
<reference evidence="23" key="1">
    <citation type="submission" date="2020-09" db="EMBL/GenBank/DDBJ databases">
        <authorList>
            <person name="Yoon J.-W."/>
        </authorList>
    </citation>
    <scope>NUCLEOTIDE SEQUENCE</scope>
    <source>
        <strain evidence="23">KMU-158</strain>
    </source>
</reference>
<dbReference type="GO" id="GO:0009252">
    <property type="term" value="P:peptidoglycan biosynthetic process"/>
    <property type="evidence" value="ECO:0007669"/>
    <property type="project" value="UniProtKB-UniRule"/>
</dbReference>
<evidence type="ECO:0000256" key="6">
    <source>
        <dbReference type="ARBA" id="ARBA00012216"/>
    </source>
</evidence>
<dbReference type="Pfam" id="PF01820">
    <property type="entry name" value="Dala_Dala_lig_N"/>
    <property type="match status" value="1"/>
</dbReference>
<dbReference type="PROSITE" id="PS00843">
    <property type="entry name" value="DALA_DALA_LIGASE_1"/>
    <property type="match status" value="1"/>
</dbReference>
<name>A0A927GX87_9GAMM</name>
<keyword evidence="24" id="KW-1185">Reference proteome</keyword>
<dbReference type="GO" id="GO:0046872">
    <property type="term" value="F:metal ion binding"/>
    <property type="evidence" value="ECO:0007669"/>
    <property type="project" value="UniProtKB-KW"/>
</dbReference>
<feature type="domain" description="ATP-grasp" evidence="22">
    <location>
        <begin position="111"/>
        <end position="304"/>
    </location>
</feature>
<comment type="pathway">
    <text evidence="4 18">Cell wall biogenesis; peptidoglycan biosynthesis.</text>
</comment>
<evidence type="ECO:0000256" key="19">
    <source>
        <dbReference type="PIRSR" id="PIRSR039102-1"/>
    </source>
</evidence>
<evidence type="ECO:0000256" key="20">
    <source>
        <dbReference type="PIRSR" id="PIRSR039102-3"/>
    </source>
</evidence>
<feature type="binding site" evidence="20">
    <location>
        <position position="258"/>
    </location>
    <ligand>
        <name>Mg(2+)</name>
        <dbReference type="ChEBI" id="CHEBI:18420"/>
        <label>1</label>
    </ligand>
</feature>
<comment type="function">
    <text evidence="2 18">Cell wall formation.</text>
</comment>
<evidence type="ECO:0000256" key="4">
    <source>
        <dbReference type="ARBA" id="ARBA00004752"/>
    </source>
</evidence>
<evidence type="ECO:0000256" key="13">
    <source>
        <dbReference type="ARBA" id="ARBA00022960"/>
    </source>
</evidence>
<keyword evidence="13 18" id="KW-0133">Cell shape</keyword>
<dbReference type="PANTHER" id="PTHR23132:SF23">
    <property type="entry name" value="D-ALANINE--D-ALANINE LIGASE B"/>
    <property type="match status" value="1"/>
</dbReference>
<keyword evidence="7 18" id="KW-0963">Cytoplasm</keyword>
<dbReference type="Gene3D" id="3.40.50.20">
    <property type="match status" value="1"/>
</dbReference>
<dbReference type="NCBIfam" id="NF002378">
    <property type="entry name" value="PRK01372.1"/>
    <property type="match status" value="1"/>
</dbReference>
<evidence type="ECO:0000256" key="16">
    <source>
        <dbReference type="ARBA" id="ARBA00023316"/>
    </source>
</evidence>
<evidence type="ECO:0000256" key="2">
    <source>
        <dbReference type="ARBA" id="ARBA00003921"/>
    </source>
</evidence>
<comment type="cofactor">
    <cofactor evidence="20">
        <name>Mg(2+)</name>
        <dbReference type="ChEBI" id="CHEBI:18420"/>
    </cofactor>
    <cofactor evidence="20">
        <name>Mn(2+)</name>
        <dbReference type="ChEBI" id="CHEBI:29035"/>
    </cofactor>
    <text evidence="20">Binds 2 magnesium or manganese ions per subunit.</text>
</comment>
<feature type="binding site" evidence="20">
    <location>
        <position position="271"/>
    </location>
    <ligand>
        <name>Mg(2+)</name>
        <dbReference type="ChEBI" id="CHEBI:18420"/>
        <label>1</label>
    </ligand>
</feature>
<comment type="catalytic activity">
    <reaction evidence="17 18">
        <text>2 D-alanine + ATP = D-alanyl-D-alanine + ADP + phosphate + H(+)</text>
        <dbReference type="Rhea" id="RHEA:11224"/>
        <dbReference type="ChEBI" id="CHEBI:15378"/>
        <dbReference type="ChEBI" id="CHEBI:30616"/>
        <dbReference type="ChEBI" id="CHEBI:43474"/>
        <dbReference type="ChEBI" id="CHEBI:57416"/>
        <dbReference type="ChEBI" id="CHEBI:57822"/>
        <dbReference type="ChEBI" id="CHEBI:456216"/>
        <dbReference type="EC" id="6.3.2.4"/>
    </reaction>
</comment>
<feature type="binding site" evidence="20">
    <location>
        <position position="273"/>
    </location>
    <ligand>
        <name>Mg(2+)</name>
        <dbReference type="ChEBI" id="CHEBI:18420"/>
        <label>2</label>
    </ligand>
</feature>
<dbReference type="GO" id="GO:0005524">
    <property type="term" value="F:ATP binding"/>
    <property type="evidence" value="ECO:0007669"/>
    <property type="project" value="UniProtKB-UniRule"/>
</dbReference>
<dbReference type="InterPro" id="IPR005905">
    <property type="entry name" value="D_ala_D_ala"/>
</dbReference>
<dbReference type="FunFam" id="3.30.470.20:FF:000008">
    <property type="entry name" value="D-alanine--D-alanine ligase"/>
    <property type="match status" value="1"/>
</dbReference>
<dbReference type="InterPro" id="IPR011095">
    <property type="entry name" value="Dala_Dala_lig_C"/>
</dbReference>
<comment type="caution">
    <text evidence="23">The sequence shown here is derived from an EMBL/GenBank/DDBJ whole genome shotgun (WGS) entry which is preliminary data.</text>
</comment>
<keyword evidence="9 20" id="KW-0479">Metal-binding</keyword>
<evidence type="ECO:0000259" key="22">
    <source>
        <dbReference type="PROSITE" id="PS50975"/>
    </source>
</evidence>
<dbReference type="InterPro" id="IPR016185">
    <property type="entry name" value="PreATP-grasp_dom_sf"/>
</dbReference>
<dbReference type="EC" id="6.3.2.4" evidence="6 18"/>
<evidence type="ECO:0000256" key="15">
    <source>
        <dbReference type="ARBA" id="ARBA00023211"/>
    </source>
</evidence>
<accession>A0A927GX87</accession>
<dbReference type="Pfam" id="PF07478">
    <property type="entry name" value="Dala_Dala_lig_C"/>
    <property type="match status" value="1"/>
</dbReference>
<evidence type="ECO:0000256" key="12">
    <source>
        <dbReference type="ARBA" id="ARBA00022842"/>
    </source>
</evidence>
<dbReference type="NCBIfam" id="TIGR01205">
    <property type="entry name" value="D_ala_D_alaTIGR"/>
    <property type="match status" value="1"/>
</dbReference>
<keyword evidence="10 21" id="KW-0547">Nucleotide-binding</keyword>
<feature type="active site" evidence="19">
    <location>
        <position position="26"/>
    </location>
</feature>
<dbReference type="PIRSF" id="PIRSF039102">
    <property type="entry name" value="Ddl/VanB"/>
    <property type="match status" value="1"/>
</dbReference>
<dbReference type="GO" id="GO:0008360">
    <property type="term" value="P:regulation of cell shape"/>
    <property type="evidence" value="ECO:0007669"/>
    <property type="project" value="UniProtKB-KW"/>
</dbReference>
<feature type="active site" evidence="19">
    <location>
        <position position="282"/>
    </location>
</feature>
<dbReference type="InterPro" id="IPR011127">
    <property type="entry name" value="Dala_Dala_lig_N"/>
</dbReference>
<feature type="binding site" evidence="20">
    <location>
        <position position="271"/>
    </location>
    <ligand>
        <name>Mg(2+)</name>
        <dbReference type="ChEBI" id="CHEBI:18420"/>
        <label>2</label>
    </ligand>
</feature>
<dbReference type="RefSeq" id="WP_190765891.1">
    <property type="nucleotide sequence ID" value="NZ_JACXLD010000007.1"/>
</dbReference>
<evidence type="ECO:0000256" key="9">
    <source>
        <dbReference type="ARBA" id="ARBA00022723"/>
    </source>
</evidence>
<keyword evidence="8 18" id="KW-0436">Ligase</keyword>
<dbReference type="GO" id="GO:0071555">
    <property type="term" value="P:cell wall organization"/>
    <property type="evidence" value="ECO:0007669"/>
    <property type="project" value="UniProtKB-KW"/>
</dbReference>
<evidence type="ECO:0000256" key="14">
    <source>
        <dbReference type="ARBA" id="ARBA00022984"/>
    </source>
</evidence>
<dbReference type="AlphaFoldDB" id="A0A927GX87"/>
<dbReference type="PANTHER" id="PTHR23132">
    <property type="entry name" value="D-ALANINE--D-ALANINE LIGASE"/>
    <property type="match status" value="1"/>
</dbReference>
<organism evidence="23 24">
    <name type="scientific">Spongiibacter pelagi</name>
    <dbReference type="NCBI Taxonomy" id="2760804"/>
    <lineage>
        <taxon>Bacteria</taxon>
        <taxon>Pseudomonadati</taxon>
        <taxon>Pseudomonadota</taxon>
        <taxon>Gammaproteobacteria</taxon>
        <taxon>Cellvibrionales</taxon>
        <taxon>Spongiibacteraceae</taxon>
        <taxon>Spongiibacter</taxon>
    </lineage>
</organism>
<dbReference type="PROSITE" id="PS00844">
    <property type="entry name" value="DALA_DALA_LIGASE_2"/>
    <property type="match status" value="1"/>
</dbReference>
<dbReference type="GO" id="GO:0008716">
    <property type="term" value="F:D-alanine-D-alanine ligase activity"/>
    <property type="evidence" value="ECO:0007669"/>
    <property type="project" value="UniProtKB-UniRule"/>
</dbReference>
<keyword evidence="16 18" id="KW-0961">Cell wall biogenesis/degradation</keyword>
<dbReference type="InterPro" id="IPR011761">
    <property type="entry name" value="ATP-grasp"/>
</dbReference>
<keyword evidence="11 21" id="KW-0067">ATP-binding</keyword>
<gene>
    <name evidence="18" type="primary">ddl</name>
    <name evidence="23" type="ORF">IB286_12085</name>
</gene>
<evidence type="ECO:0000256" key="18">
    <source>
        <dbReference type="HAMAP-Rule" id="MF_00047"/>
    </source>
</evidence>
<dbReference type="Gene3D" id="3.30.1490.20">
    <property type="entry name" value="ATP-grasp fold, A domain"/>
    <property type="match status" value="1"/>
</dbReference>
<evidence type="ECO:0000313" key="24">
    <source>
        <dbReference type="Proteomes" id="UP000610558"/>
    </source>
</evidence>
<dbReference type="SUPFAM" id="SSF52440">
    <property type="entry name" value="PreATP-grasp domain"/>
    <property type="match status" value="1"/>
</dbReference>
<evidence type="ECO:0000256" key="17">
    <source>
        <dbReference type="ARBA" id="ARBA00047614"/>
    </source>
</evidence>
<dbReference type="PROSITE" id="PS50975">
    <property type="entry name" value="ATP_GRASP"/>
    <property type="match status" value="1"/>
</dbReference>
<keyword evidence="12 20" id="KW-0460">Magnesium</keyword>